<evidence type="ECO:0000256" key="8">
    <source>
        <dbReference type="PIRSR" id="PIRSR602326-1"/>
    </source>
</evidence>
<dbReference type="Pfam" id="PF02167">
    <property type="entry name" value="Cytochrom_C1"/>
    <property type="match status" value="1"/>
</dbReference>
<dbReference type="OrthoDB" id="9798864at2"/>
<keyword evidence="6 8" id="KW-0408">Iron</keyword>
<accession>A0A432W3B5</accession>
<evidence type="ECO:0000256" key="6">
    <source>
        <dbReference type="ARBA" id="ARBA00023004"/>
    </source>
</evidence>
<proteinExistence type="predicted"/>
<feature type="signal peptide" evidence="10">
    <location>
        <begin position="1"/>
        <end position="18"/>
    </location>
</feature>
<dbReference type="RefSeq" id="WP_126765545.1">
    <property type="nucleotide sequence ID" value="NZ_PIPJ01000001.1"/>
</dbReference>
<dbReference type="Proteomes" id="UP000288395">
    <property type="component" value="Unassembled WGS sequence"/>
</dbReference>
<evidence type="ECO:0000256" key="2">
    <source>
        <dbReference type="ARBA" id="ARBA00022617"/>
    </source>
</evidence>
<dbReference type="EMBL" id="PIPJ01000001">
    <property type="protein sequence ID" value="RUO23688.1"/>
    <property type="molecule type" value="Genomic_DNA"/>
</dbReference>
<keyword evidence="10" id="KW-0732">Signal</keyword>
<dbReference type="GO" id="GO:0016020">
    <property type="term" value="C:membrane"/>
    <property type="evidence" value="ECO:0007669"/>
    <property type="project" value="UniProtKB-SubCell"/>
</dbReference>
<evidence type="ECO:0000256" key="4">
    <source>
        <dbReference type="ARBA" id="ARBA00022723"/>
    </source>
</evidence>
<name>A0A432W3B5_9GAMM</name>
<gene>
    <name evidence="11" type="ORF">CWE08_02350</name>
</gene>
<evidence type="ECO:0000313" key="12">
    <source>
        <dbReference type="Proteomes" id="UP000288395"/>
    </source>
</evidence>
<comment type="caution">
    <text evidence="11">The sequence shown here is derived from an EMBL/GenBank/DDBJ whole genome shotgun (WGS) entry which is preliminary data.</text>
</comment>
<evidence type="ECO:0000256" key="10">
    <source>
        <dbReference type="SAM" id="SignalP"/>
    </source>
</evidence>
<keyword evidence="2 8" id="KW-0349">Heme</keyword>
<evidence type="ECO:0000256" key="7">
    <source>
        <dbReference type="ARBA" id="ARBA00023136"/>
    </source>
</evidence>
<dbReference type="InterPro" id="IPR036909">
    <property type="entry name" value="Cyt_c-like_dom_sf"/>
</dbReference>
<sequence length="244" mass="27826">MKRFLMALALLIPAAAIAAGYSGPLDKADIDLKDKASLQSGAQIFMNYCLGCHSMEYQRYQRTFEDLDIPLDLGEEFLQFTGDGVGSHKFSAIDEEASADWFGLTPPDLTMVARVRGADWLYTYFRSFYVDESRPFGVNNEVFENVGMPHVLQELQGVPRKTWERRMVDGEMKEVYVGIKSDGTGSMSEEEFDQAMLDLTNFLVYTGEPMILERQRMGMFVIGFLLVLLILSIMLKKEYWRDVK</sequence>
<comment type="subcellular location">
    <subcellularLocation>
        <location evidence="1">Membrane</location>
    </subcellularLocation>
</comment>
<evidence type="ECO:0000256" key="1">
    <source>
        <dbReference type="ARBA" id="ARBA00004370"/>
    </source>
</evidence>
<dbReference type="InterPro" id="IPR002326">
    <property type="entry name" value="Cyt_c1"/>
</dbReference>
<dbReference type="GO" id="GO:0046872">
    <property type="term" value="F:metal ion binding"/>
    <property type="evidence" value="ECO:0007669"/>
    <property type="project" value="UniProtKB-KW"/>
</dbReference>
<feature type="binding site" description="covalent" evidence="8">
    <location>
        <position position="53"/>
    </location>
    <ligand>
        <name>heme c</name>
        <dbReference type="ChEBI" id="CHEBI:61717"/>
    </ligand>
</feature>
<dbReference type="Gene3D" id="1.10.760.10">
    <property type="entry name" value="Cytochrome c-like domain"/>
    <property type="match status" value="1"/>
</dbReference>
<dbReference type="GO" id="GO:0009055">
    <property type="term" value="F:electron transfer activity"/>
    <property type="evidence" value="ECO:0007669"/>
    <property type="project" value="InterPro"/>
</dbReference>
<dbReference type="GO" id="GO:0020037">
    <property type="term" value="F:heme binding"/>
    <property type="evidence" value="ECO:0007669"/>
    <property type="project" value="InterPro"/>
</dbReference>
<keyword evidence="3 9" id="KW-0812">Transmembrane</keyword>
<dbReference type="PANTHER" id="PTHR10266:SF3">
    <property type="entry name" value="CYTOCHROME C1, HEME PROTEIN, MITOCHONDRIAL"/>
    <property type="match status" value="1"/>
</dbReference>
<dbReference type="PANTHER" id="PTHR10266">
    <property type="entry name" value="CYTOCHROME C1"/>
    <property type="match status" value="1"/>
</dbReference>
<dbReference type="AlphaFoldDB" id="A0A432W3B5"/>
<feature type="transmembrane region" description="Helical" evidence="9">
    <location>
        <begin position="217"/>
        <end position="235"/>
    </location>
</feature>
<keyword evidence="12" id="KW-1185">Reference proteome</keyword>
<dbReference type="SUPFAM" id="SSF46626">
    <property type="entry name" value="Cytochrome c"/>
    <property type="match status" value="1"/>
</dbReference>
<keyword evidence="7 9" id="KW-0472">Membrane</keyword>
<protein>
    <submittedName>
        <fullName evidence="11">Cytochrome c1</fullName>
    </submittedName>
</protein>
<evidence type="ECO:0000256" key="9">
    <source>
        <dbReference type="SAM" id="Phobius"/>
    </source>
</evidence>
<feature type="chain" id="PRO_5018992674" evidence="10">
    <location>
        <begin position="19"/>
        <end position="244"/>
    </location>
</feature>
<evidence type="ECO:0000313" key="11">
    <source>
        <dbReference type="EMBL" id="RUO23688.1"/>
    </source>
</evidence>
<feature type="binding site" description="covalent" evidence="8">
    <location>
        <position position="52"/>
    </location>
    <ligand>
        <name>heme c</name>
        <dbReference type="ChEBI" id="CHEBI:61717"/>
    </ligand>
</feature>
<organism evidence="11 12">
    <name type="scientific">Aliidiomarina iranensis</name>
    <dbReference type="NCBI Taxonomy" id="1434071"/>
    <lineage>
        <taxon>Bacteria</taxon>
        <taxon>Pseudomonadati</taxon>
        <taxon>Pseudomonadota</taxon>
        <taxon>Gammaproteobacteria</taxon>
        <taxon>Alteromonadales</taxon>
        <taxon>Idiomarinaceae</taxon>
        <taxon>Aliidiomarina</taxon>
    </lineage>
</organism>
<evidence type="ECO:0000256" key="5">
    <source>
        <dbReference type="ARBA" id="ARBA00022989"/>
    </source>
</evidence>
<dbReference type="PRINTS" id="PR00603">
    <property type="entry name" value="CYTOCHROMEC1"/>
</dbReference>
<comment type="cofactor">
    <cofactor evidence="8">
        <name>heme c</name>
        <dbReference type="ChEBI" id="CHEBI:61717"/>
    </cofactor>
    <text evidence="8">Binds 1 heme c group covalently per subunit.</text>
</comment>
<feature type="binding site" description="covalent" evidence="8">
    <location>
        <position position="49"/>
    </location>
    <ligand>
        <name>heme c</name>
        <dbReference type="ChEBI" id="CHEBI:61717"/>
    </ligand>
</feature>
<keyword evidence="4 8" id="KW-0479">Metal-binding</keyword>
<keyword evidence="5 9" id="KW-1133">Transmembrane helix</keyword>
<reference evidence="12" key="1">
    <citation type="journal article" date="2018" name="Front. Microbiol.">
        <title>Genome-Based Analysis Reveals the Taxonomy and Diversity of the Family Idiomarinaceae.</title>
        <authorList>
            <person name="Liu Y."/>
            <person name="Lai Q."/>
            <person name="Shao Z."/>
        </authorList>
    </citation>
    <scope>NUCLEOTIDE SEQUENCE [LARGE SCALE GENOMIC DNA]</scope>
    <source>
        <strain evidence="12">GBPy7</strain>
    </source>
</reference>
<evidence type="ECO:0000256" key="3">
    <source>
        <dbReference type="ARBA" id="ARBA00022692"/>
    </source>
</evidence>